<dbReference type="Gene3D" id="3.40.50.1820">
    <property type="entry name" value="alpha/beta hydrolase"/>
    <property type="match status" value="1"/>
</dbReference>
<keyword evidence="1" id="KW-0472">Membrane</keyword>
<feature type="transmembrane region" description="Helical" evidence="1">
    <location>
        <begin position="71"/>
        <end position="88"/>
    </location>
</feature>
<protein>
    <submittedName>
        <fullName evidence="3">Triacylglycerol lipase</fullName>
    </submittedName>
</protein>
<dbReference type="OrthoDB" id="9765872at2"/>
<reference evidence="3 4" key="1">
    <citation type="submission" date="2016-10" db="EMBL/GenBank/DDBJ databases">
        <authorList>
            <person name="de Groot N.N."/>
        </authorList>
    </citation>
    <scope>NUCLEOTIDE SEQUENCE [LARGE SCALE GENOMIC DNA]</scope>
    <source>
        <strain evidence="3 4">YAD2003</strain>
    </source>
</reference>
<dbReference type="SUPFAM" id="SSF53474">
    <property type="entry name" value="alpha/beta-Hydrolases"/>
    <property type="match status" value="1"/>
</dbReference>
<evidence type="ECO:0000259" key="2">
    <source>
        <dbReference type="Pfam" id="PF05057"/>
    </source>
</evidence>
<keyword evidence="1" id="KW-1133">Transmembrane helix</keyword>
<feature type="transmembrane region" description="Helical" evidence="1">
    <location>
        <begin position="94"/>
        <end position="119"/>
    </location>
</feature>
<evidence type="ECO:0000313" key="3">
    <source>
        <dbReference type="EMBL" id="SEH67931.1"/>
    </source>
</evidence>
<dbReference type="RefSeq" id="WP_139283407.1">
    <property type="nucleotide sequence ID" value="NZ_FNWV01000007.1"/>
</dbReference>
<evidence type="ECO:0000256" key="1">
    <source>
        <dbReference type="SAM" id="Phobius"/>
    </source>
</evidence>
<feature type="transmembrane region" description="Helical" evidence="1">
    <location>
        <begin position="131"/>
        <end position="151"/>
    </location>
</feature>
<name>A0A1H6K8W1_RUMFL</name>
<proteinExistence type="predicted"/>
<feature type="transmembrane region" description="Helical" evidence="1">
    <location>
        <begin position="7"/>
        <end position="27"/>
    </location>
</feature>
<dbReference type="Pfam" id="PF05057">
    <property type="entry name" value="DUF676"/>
    <property type="match status" value="1"/>
</dbReference>
<evidence type="ECO:0000313" key="4">
    <source>
        <dbReference type="Proteomes" id="UP000183190"/>
    </source>
</evidence>
<dbReference type="PANTHER" id="PTHR11440">
    <property type="entry name" value="LECITHIN-CHOLESTEROL ACYLTRANSFERASE-RELATED"/>
    <property type="match status" value="1"/>
</dbReference>
<accession>A0A1H6K8W1</accession>
<dbReference type="InterPro" id="IPR007751">
    <property type="entry name" value="DUF676_lipase-like"/>
</dbReference>
<sequence>MEILSLLTKMILTFCAVNIYAVSLMYLHGAMKVLVVIVGILFVFVLCAVPCSSREGGRLGRMHRGSHLMKIFLVDVTAETAGCIYYAVCGKWGLTLTINCIIAFILLALMFLVSAARIYTSSVQIGIKWRILGLIFAFIPVINVIILLKMIKLTDAEYRTECDRLALDCSREQERVCATKYPILMVHGVFFRDVRAFNYWGRIPQALEKNGAKIYYGCQQSADSVAGCAAELKAKIDEIVAKEKCGKVNIIAHSKGGLDSRYAISLLGAGDKVASLTTINTPHRGCQFADYLLSKVPESFKNGLADKYNAALKKLGDTKPDFIAAVTDLTASACEQMNSICEDVKGVYYQSVGSRSVSAMGGRFPLNLTYSFVKYFDGPNDGLVSVESMKWGEKFIFAEPHGKRGITHGDIIDLNRENIKDFDVREFYVGIVKELKEKGF</sequence>
<feature type="domain" description="DUF676" evidence="2">
    <location>
        <begin position="225"/>
        <end position="292"/>
    </location>
</feature>
<keyword evidence="1" id="KW-0812">Transmembrane</keyword>
<dbReference type="Proteomes" id="UP000183190">
    <property type="component" value="Unassembled WGS sequence"/>
</dbReference>
<dbReference type="InterPro" id="IPR029058">
    <property type="entry name" value="AB_hydrolase_fold"/>
</dbReference>
<dbReference type="AlphaFoldDB" id="A0A1H6K8W1"/>
<gene>
    <name evidence="3" type="ORF">SAMN02910265_02073</name>
</gene>
<feature type="transmembrane region" description="Helical" evidence="1">
    <location>
        <begin position="33"/>
        <end position="51"/>
    </location>
</feature>
<dbReference type="EMBL" id="FNWV01000007">
    <property type="protein sequence ID" value="SEH67931.1"/>
    <property type="molecule type" value="Genomic_DNA"/>
</dbReference>
<organism evidence="3 4">
    <name type="scientific">Ruminococcus flavefaciens</name>
    <dbReference type="NCBI Taxonomy" id="1265"/>
    <lineage>
        <taxon>Bacteria</taxon>
        <taxon>Bacillati</taxon>
        <taxon>Bacillota</taxon>
        <taxon>Clostridia</taxon>
        <taxon>Eubacteriales</taxon>
        <taxon>Oscillospiraceae</taxon>
        <taxon>Ruminococcus</taxon>
    </lineage>
</organism>